<name>A0A2X0XZ12_9BACI</name>
<proteinExistence type="predicted"/>
<dbReference type="AlphaFoldDB" id="A0A2X0XZ12"/>
<accession>A0A2X0XZ12</accession>
<organism evidence="1 2">
    <name type="scientific">Lysinibacillus capsici</name>
    <dbReference type="NCBI Taxonomy" id="2115968"/>
    <lineage>
        <taxon>Bacteria</taxon>
        <taxon>Bacillati</taxon>
        <taxon>Bacillota</taxon>
        <taxon>Bacilli</taxon>
        <taxon>Bacillales</taxon>
        <taxon>Bacillaceae</taxon>
        <taxon>Lysinibacillus</taxon>
    </lineage>
</organism>
<dbReference type="Proteomes" id="UP000251431">
    <property type="component" value="Unassembled WGS sequence"/>
</dbReference>
<protein>
    <submittedName>
        <fullName evidence="1">Uncharacterized protein</fullName>
    </submittedName>
</protein>
<sequence>MTSKIENEKASPKQVGDAIKKASVETNADVLIYVGPTTKQLTQYATFIGGKPDHMKEHFDKCKVLEKLFIPTKEFESFEKQLADGNSVESMLFKKVKEYFQNEVK</sequence>
<dbReference type="RefSeq" id="WP_112116202.1">
    <property type="nucleotide sequence ID" value="NZ_UAQE01000001.1"/>
</dbReference>
<evidence type="ECO:0000313" key="2">
    <source>
        <dbReference type="Proteomes" id="UP000251431"/>
    </source>
</evidence>
<evidence type="ECO:0000313" key="1">
    <source>
        <dbReference type="EMBL" id="SPT95560.1"/>
    </source>
</evidence>
<dbReference type="EMBL" id="UAQE01000001">
    <property type="protein sequence ID" value="SPT95560.1"/>
    <property type="molecule type" value="Genomic_DNA"/>
</dbReference>
<reference evidence="1 2" key="1">
    <citation type="submission" date="2018-06" db="EMBL/GenBank/DDBJ databases">
        <authorList>
            <consortium name="Pathogen Informatics"/>
            <person name="Doyle S."/>
        </authorList>
    </citation>
    <scope>NUCLEOTIDE SEQUENCE [LARGE SCALE GENOMIC DNA]</scope>
    <source>
        <strain evidence="1 2">NCTC7582</strain>
    </source>
</reference>
<gene>
    <name evidence="1" type="ORF">NCTC7582_00061</name>
</gene>